<proteinExistence type="predicted"/>
<evidence type="ECO:0000256" key="1">
    <source>
        <dbReference type="SAM" id="MobiDB-lite"/>
    </source>
</evidence>
<evidence type="ECO:0000256" key="2">
    <source>
        <dbReference type="SAM" id="Phobius"/>
    </source>
</evidence>
<reference evidence="3 4" key="1">
    <citation type="submission" date="2019-02" db="EMBL/GenBank/DDBJ databases">
        <title>Genomic Encyclopedia of Archaeal and Bacterial Type Strains, Phase II (KMG-II): from individual species to whole genera.</title>
        <authorList>
            <person name="Goeker M."/>
        </authorList>
    </citation>
    <scope>NUCLEOTIDE SEQUENCE [LARGE SCALE GENOMIC DNA]</scope>
    <source>
        <strain evidence="3 4">DSM 18101</strain>
    </source>
</reference>
<feature type="region of interest" description="Disordered" evidence="1">
    <location>
        <begin position="29"/>
        <end position="52"/>
    </location>
</feature>
<feature type="transmembrane region" description="Helical" evidence="2">
    <location>
        <begin position="129"/>
        <end position="151"/>
    </location>
</feature>
<keyword evidence="2" id="KW-0472">Membrane</keyword>
<feature type="compositionally biased region" description="Polar residues" evidence="1">
    <location>
        <begin position="32"/>
        <end position="41"/>
    </location>
</feature>
<organism evidence="3 4">
    <name type="scientific">Edaphobacter modestus</name>
    <dbReference type="NCBI Taxonomy" id="388466"/>
    <lineage>
        <taxon>Bacteria</taxon>
        <taxon>Pseudomonadati</taxon>
        <taxon>Acidobacteriota</taxon>
        <taxon>Terriglobia</taxon>
        <taxon>Terriglobales</taxon>
        <taxon>Acidobacteriaceae</taxon>
        <taxon>Edaphobacter</taxon>
    </lineage>
</organism>
<keyword evidence="2" id="KW-0812">Transmembrane</keyword>
<dbReference type="RefSeq" id="WP_130418895.1">
    <property type="nucleotide sequence ID" value="NZ_SHKW01000001.1"/>
</dbReference>
<keyword evidence="4" id="KW-1185">Reference proteome</keyword>
<sequence>MDSVRFGRALGVGARAAAKSLVTAVDAATAPNPGTAQQPQVQRPRGGAAPSPTQKVAQAATQATRATGGVVRGSKRFGEAVWSPFVRLSGVLWLEFTGVFFGIFAIYAASGAWKLRHDLIERAGNHDAHVHFLMAAVMAVVFSYFCVSSFLRARRRGRAR</sequence>
<evidence type="ECO:0000313" key="4">
    <source>
        <dbReference type="Proteomes" id="UP000292958"/>
    </source>
</evidence>
<dbReference type="EMBL" id="SHKW01000001">
    <property type="protein sequence ID" value="RZU40888.1"/>
    <property type="molecule type" value="Genomic_DNA"/>
</dbReference>
<keyword evidence="2" id="KW-1133">Transmembrane helix</keyword>
<comment type="caution">
    <text evidence="3">The sequence shown here is derived from an EMBL/GenBank/DDBJ whole genome shotgun (WGS) entry which is preliminary data.</text>
</comment>
<evidence type="ECO:0000313" key="3">
    <source>
        <dbReference type="EMBL" id="RZU40888.1"/>
    </source>
</evidence>
<dbReference type="Proteomes" id="UP000292958">
    <property type="component" value="Unassembled WGS sequence"/>
</dbReference>
<protein>
    <submittedName>
        <fullName evidence="3">Uncharacterized protein</fullName>
    </submittedName>
</protein>
<feature type="transmembrane region" description="Helical" evidence="2">
    <location>
        <begin position="85"/>
        <end position="109"/>
    </location>
</feature>
<dbReference type="AlphaFoldDB" id="A0A4Q7YTI0"/>
<accession>A0A4Q7YTI0</accession>
<dbReference type="OrthoDB" id="121846at2"/>
<gene>
    <name evidence="3" type="ORF">BDD14_2376</name>
</gene>
<name>A0A4Q7YTI0_9BACT</name>